<feature type="transmembrane region" description="Helical" evidence="7">
    <location>
        <begin position="261"/>
        <end position="280"/>
    </location>
</feature>
<reference evidence="8" key="1">
    <citation type="submission" date="2024-03" db="EMBL/GenBank/DDBJ databases">
        <authorList>
            <person name="Plomp N."/>
            <person name="Harmsen H.J."/>
        </authorList>
    </citation>
    <scope>NUCLEOTIDE SEQUENCE</scope>
    <source>
        <strain evidence="8">HTF-128</strain>
    </source>
</reference>
<keyword evidence="6 7" id="KW-0472">Membrane</keyword>
<dbReference type="EMBL" id="JBBFGL010000003">
    <property type="protein sequence ID" value="MEJ5195455.1"/>
    <property type="molecule type" value="Genomic_DNA"/>
</dbReference>
<name>A0AB35Y281_9FIRM</name>
<evidence type="ECO:0000313" key="9">
    <source>
        <dbReference type="Proteomes" id="UP001373196"/>
    </source>
</evidence>
<feature type="transmembrane region" description="Helical" evidence="7">
    <location>
        <begin position="6"/>
        <end position="25"/>
    </location>
</feature>
<dbReference type="GO" id="GO:0055085">
    <property type="term" value="P:transmembrane transport"/>
    <property type="evidence" value="ECO:0007669"/>
    <property type="project" value="InterPro"/>
</dbReference>
<proteinExistence type="predicted"/>
<feature type="transmembrane region" description="Helical" evidence="7">
    <location>
        <begin position="30"/>
        <end position="48"/>
    </location>
</feature>
<feature type="transmembrane region" description="Helical" evidence="7">
    <location>
        <begin position="68"/>
        <end position="92"/>
    </location>
</feature>
<evidence type="ECO:0000313" key="8">
    <source>
        <dbReference type="EMBL" id="MEJ5195455.1"/>
    </source>
</evidence>
<dbReference type="GO" id="GO:0016020">
    <property type="term" value="C:membrane"/>
    <property type="evidence" value="ECO:0007669"/>
    <property type="project" value="UniProtKB-SubCell"/>
</dbReference>
<accession>A0AB35Y281</accession>
<protein>
    <submittedName>
        <fullName evidence="8">AEC family transporter</fullName>
    </submittedName>
</protein>
<dbReference type="AlphaFoldDB" id="A0AB35Y281"/>
<keyword evidence="5 7" id="KW-1133">Transmembrane helix</keyword>
<dbReference type="InterPro" id="IPR004776">
    <property type="entry name" value="Mem_transp_PIN-like"/>
</dbReference>
<keyword evidence="4 7" id="KW-0812">Transmembrane</keyword>
<evidence type="ECO:0000256" key="1">
    <source>
        <dbReference type="ARBA" id="ARBA00004141"/>
    </source>
</evidence>
<evidence type="ECO:0000256" key="7">
    <source>
        <dbReference type="SAM" id="Phobius"/>
    </source>
</evidence>
<evidence type="ECO:0000256" key="3">
    <source>
        <dbReference type="ARBA" id="ARBA00022475"/>
    </source>
</evidence>
<dbReference type="Pfam" id="PF03547">
    <property type="entry name" value="Mem_trans"/>
    <property type="match status" value="1"/>
</dbReference>
<evidence type="ECO:0000256" key="5">
    <source>
        <dbReference type="ARBA" id="ARBA00022989"/>
    </source>
</evidence>
<feature type="transmembrane region" description="Helical" evidence="7">
    <location>
        <begin position="128"/>
        <end position="149"/>
    </location>
</feature>
<dbReference type="PANTHER" id="PTHR36838:SF4">
    <property type="entry name" value="AUXIN EFFLUX CARRIER FAMILY PROTEIN"/>
    <property type="match status" value="1"/>
</dbReference>
<feature type="transmembrane region" description="Helical" evidence="7">
    <location>
        <begin position="201"/>
        <end position="220"/>
    </location>
</feature>
<feature type="transmembrane region" description="Helical" evidence="7">
    <location>
        <begin position="287"/>
        <end position="311"/>
    </location>
</feature>
<dbReference type="Proteomes" id="UP001373196">
    <property type="component" value="Unassembled WGS sequence"/>
</dbReference>
<comment type="caution">
    <text evidence="8">The sequence shown here is derived from an EMBL/GenBank/DDBJ whole genome shotgun (WGS) entry which is preliminary data.</text>
</comment>
<gene>
    <name evidence="8" type="ORF">WF834_04575</name>
</gene>
<feature type="transmembrane region" description="Helical" evidence="7">
    <location>
        <begin position="170"/>
        <end position="189"/>
    </location>
</feature>
<evidence type="ECO:0000256" key="6">
    <source>
        <dbReference type="ARBA" id="ARBA00023136"/>
    </source>
</evidence>
<evidence type="ECO:0000256" key="4">
    <source>
        <dbReference type="ARBA" id="ARBA00022692"/>
    </source>
</evidence>
<keyword evidence="3" id="KW-1003">Cell membrane</keyword>
<comment type="subcellular location">
    <subcellularLocation>
        <location evidence="1">Membrane</location>
        <topology evidence="1">Multi-pass membrane protein</topology>
    </subcellularLocation>
</comment>
<keyword evidence="2" id="KW-0813">Transport</keyword>
<sequence>MLENLLFSLNSTLPLFFLMLLGYVLHRTGFLSDAFVAGANKFVFYAALPVQLFRDLGKNDVRTTFDGRYVLFCFVVTLVSILVIWALAKVFLKGTGLVGEFVQACYRSSAAILGSAFLQSIYGDASMSSLMILGSVPLYNIMAVVILTLESPAAAQTGSMSAKLKKSAKGVLTNPILLGIAAGFAWSMLHISMPAVLDKTLSNVAGLTSPLALLAIGAGFKGRKALGYLKPTTIATVVKLMILPALFLPLAVHLGFTDEKLVALLVMLGSITTPACYVMAKQMGHEGVLTGSVCVTTTLFSAFSLTFWLFVLRSLGYIL</sequence>
<feature type="transmembrane region" description="Helical" evidence="7">
    <location>
        <begin position="232"/>
        <end position="255"/>
    </location>
</feature>
<evidence type="ECO:0000256" key="2">
    <source>
        <dbReference type="ARBA" id="ARBA00022448"/>
    </source>
</evidence>
<dbReference type="PANTHER" id="PTHR36838">
    <property type="entry name" value="AUXIN EFFLUX CARRIER FAMILY PROTEIN"/>
    <property type="match status" value="1"/>
</dbReference>
<organism evidence="8 9">
    <name type="scientific">Faecalibacterium wellingii</name>
    <dbReference type="NCBI Taxonomy" id="2929491"/>
    <lineage>
        <taxon>Bacteria</taxon>
        <taxon>Bacillati</taxon>
        <taxon>Bacillota</taxon>
        <taxon>Clostridia</taxon>
        <taxon>Eubacteriales</taxon>
        <taxon>Oscillospiraceae</taxon>
        <taxon>Faecalibacterium</taxon>
    </lineage>
</organism>
<dbReference type="RefSeq" id="WP_339395045.1">
    <property type="nucleotide sequence ID" value="NZ_JBBFGL010000003.1"/>
</dbReference>